<dbReference type="OrthoDB" id="4350at2759"/>
<keyword evidence="3" id="KW-1185">Reference proteome</keyword>
<keyword evidence="1" id="KW-0472">Membrane</keyword>
<evidence type="ECO:0000313" key="3">
    <source>
        <dbReference type="Proteomes" id="UP000037460"/>
    </source>
</evidence>
<dbReference type="AlphaFoldDB" id="A0A0M0JEB6"/>
<evidence type="ECO:0000256" key="1">
    <source>
        <dbReference type="SAM" id="Phobius"/>
    </source>
</evidence>
<feature type="transmembrane region" description="Helical" evidence="1">
    <location>
        <begin position="259"/>
        <end position="279"/>
    </location>
</feature>
<evidence type="ECO:0000313" key="2">
    <source>
        <dbReference type="EMBL" id="KOO24795.1"/>
    </source>
</evidence>
<dbReference type="EMBL" id="JWZX01003052">
    <property type="protein sequence ID" value="KOO24795.1"/>
    <property type="molecule type" value="Genomic_DNA"/>
</dbReference>
<proteinExistence type="predicted"/>
<keyword evidence="1" id="KW-0812">Transmembrane</keyword>
<sequence>MLAMLVSSSALAYGPHSAAVAPRPALRTSSASRAFAHMKVVEEDNYPTMEELAKEAGMSVAEYEKSMGFDQAMTEEEYQSEQVQAEMSAGAKKVINNMRSASGVEFAPWMKVDAEAIAKAKMERAERKIRSATTKKSDTMLIDPQAAELGAGGGLKSKVLSEEEVELRWSTQDEVGNAGFIVQRRKGGQPEFADIASYKSFSPLKTKGVAGGEYVFLDDAVSPGTWVYRILDCNTNGERSAVCQKLVEIDSKSETSQTVLVGVLIAGLALALVVGGVLSDPIQTTAEGRAASFF</sequence>
<gene>
    <name evidence="2" type="ORF">Ctob_005959</name>
</gene>
<reference evidence="3" key="1">
    <citation type="journal article" date="2015" name="PLoS Genet.">
        <title>Genome Sequence and Transcriptome Analyses of Chrysochromulina tobin: Metabolic Tools for Enhanced Algal Fitness in the Prominent Order Prymnesiales (Haptophyceae).</title>
        <authorList>
            <person name="Hovde B.T."/>
            <person name="Deodato C.R."/>
            <person name="Hunsperger H.M."/>
            <person name="Ryken S.A."/>
            <person name="Yost W."/>
            <person name="Jha R.K."/>
            <person name="Patterson J."/>
            <person name="Monnat R.J. Jr."/>
            <person name="Barlow S.B."/>
            <person name="Starkenburg S.R."/>
            <person name="Cattolico R.A."/>
        </authorList>
    </citation>
    <scope>NUCLEOTIDE SEQUENCE</scope>
    <source>
        <strain evidence="3">CCMP291</strain>
    </source>
</reference>
<name>A0A0M0JEB6_9EUKA</name>
<keyword evidence="1" id="KW-1133">Transmembrane helix</keyword>
<comment type="caution">
    <text evidence="2">The sequence shown here is derived from an EMBL/GenBank/DDBJ whole genome shotgun (WGS) entry which is preliminary data.</text>
</comment>
<protein>
    <submittedName>
        <fullName evidence="2">Peptidase s8 s53 subtilisin kexin sedolisin</fullName>
    </submittedName>
</protein>
<dbReference type="Proteomes" id="UP000037460">
    <property type="component" value="Unassembled WGS sequence"/>
</dbReference>
<organism evidence="2 3">
    <name type="scientific">Chrysochromulina tobinii</name>
    <dbReference type="NCBI Taxonomy" id="1460289"/>
    <lineage>
        <taxon>Eukaryota</taxon>
        <taxon>Haptista</taxon>
        <taxon>Haptophyta</taxon>
        <taxon>Prymnesiophyceae</taxon>
        <taxon>Prymnesiales</taxon>
        <taxon>Chrysochromulinaceae</taxon>
        <taxon>Chrysochromulina</taxon>
    </lineage>
</organism>
<accession>A0A0M0JEB6</accession>